<dbReference type="PROSITE" id="PS50883">
    <property type="entry name" value="EAL"/>
    <property type="match status" value="1"/>
</dbReference>
<reference evidence="3" key="1">
    <citation type="submission" date="2014-02" db="EMBL/GenBank/DDBJ databases">
        <authorList>
            <person name="Zhao D."/>
            <person name="Dong X."/>
            <person name="Li Y."/>
            <person name="Lv L."/>
            <person name="Zhao D."/>
            <person name="Gao Y."/>
            <person name="Wang Y."/>
            <person name="Li Y."/>
        </authorList>
    </citation>
    <scope>NUCLEOTIDE SEQUENCE</scope>
    <source>
        <strain evidence="3">CGMCC 7049</strain>
    </source>
</reference>
<dbReference type="Pfam" id="PF00563">
    <property type="entry name" value="EAL"/>
    <property type="match status" value="1"/>
</dbReference>
<evidence type="ECO:0000259" key="2">
    <source>
        <dbReference type="PROSITE" id="PS50883"/>
    </source>
</evidence>
<feature type="domain" description="EAL" evidence="2">
    <location>
        <begin position="29"/>
        <end position="269"/>
    </location>
</feature>
<dbReference type="Gene3D" id="3.20.20.450">
    <property type="entry name" value="EAL domain"/>
    <property type="match status" value="1"/>
</dbReference>
<dbReference type="RefSeq" id="WP_029257633.1">
    <property type="nucleotide sequence ID" value="NZ_CP157400.1"/>
</dbReference>
<name>A0AAU7NLP1_PEDPE</name>
<feature type="transmembrane region" description="Helical" evidence="1">
    <location>
        <begin position="9"/>
        <end position="31"/>
    </location>
</feature>
<dbReference type="SUPFAM" id="SSF141868">
    <property type="entry name" value="EAL domain-like"/>
    <property type="match status" value="1"/>
</dbReference>
<evidence type="ECO:0000256" key="1">
    <source>
        <dbReference type="SAM" id="Phobius"/>
    </source>
</evidence>
<keyword evidence="1" id="KW-1133">Transmembrane helix</keyword>
<evidence type="ECO:0000313" key="3">
    <source>
        <dbReference type="EMBL" id="XBS08484.1"/>
    </source>
</evidence>
<dbReference type="InterPro" id="IPR035919">
    <property type="entry name" value="EAL_sf"/>
</dbReference>
<dbReference type="InterPro" id="IPR001633">
    <property type="entry name" value="EAL_dom"/>
</dbReference>
<sequence>MTLEKLEIYLWWITVLMAAITIGIIGGYYWWTRNKGSDYLRNDEIPLRYFIQKQVDRKGNTIGYECLLRTQNEAGQWVLPRDFESLPLQRVISFLLETTFQSLADEHVTLSIKLTYNQIMSPAFEYFVRWAIAKIEPLNLAIELSIHEMNRLTNRRLFKRRIQIGRSYGVQFTINNVGSSLNDLEHIGWLLSEIDVLKASMSSFRKKDPNEWLDLNLQFWNKLAQENEIKLVLVGIENEADEALAEQLRIDARQGYLFGKPEDVYRKQV</sequence>
<protein>
    <submittedName>
        <fullName evidence="3">EAL domain-containing protein</fullName>
    </submittedName>
</protein>
<dbReference type="InterPro" id="IPR050706">
    <property type="entry name" value="Cyclic-di-GMP_PDE-like"/>
</dbReference>
<dbReference type="PANTHER" id="PTHR33121:SF79">
    <property type="entry name" value="CYCLIC DI-GMP PHOSPHODIESTERASE PDED-RELATED"/>
    <property type="match status" value="1"/>
</dbReference>
<gene>
    <name evidence="3" type="ORF">BB06_00565</name>
</gene>
<dbReference type="GO" id="GO:0071111">
    <property type="term" value="F:cyclic-guanylate-specific phosphodiesterase activity"/>
    <property type="evidence" value="ECO:0007669"/>
    <property type="project" value="InterPro"/>
</dbReference>
<keyword evidence="1" id="KW-0472">Membrane</keyword>
<accession>A0AAU7NLP1</accession>
<reference evidence="3" key="2">
    <citation type="submission" date="2024-05" db="EMBL/GenBank/DDBJ databases">
        <authorList>
            <person name="Chen H."/>
        </authorList>
    </citation>
    <scope>NUCLEOTIDE SEQUENCE</scope>
    <source>
        <strain evidence="3">CGMCC 7049</strain>
    </source>
</reference>
<organism evidence="3">
    <name type="scientific">Pediococcus pentosaceus CGMCC 7049</name>
    <dbReference type="NCBI Taxonomy" id="1460385"/>
    <lineage>
        <taxon>Bacteria</taxon>
        <taxon>Bacillati</taxon>
        <taxon>Bacillota</taxon>
        <taxon>Bacilli</taxon>
        <taxon>Lactobacillales</taxon>
        <taxon>Lactobacillaceae</taxon>
        <taxon>Pediococcus</taxon>
    </lineage>
</organism>
<keyword evidence="1" id="KW-0812">Transmembrane</keyword>
<dbReference type="SMART" id="SM00052">
    <property type="entry name" value="EAL"/>
    <property type="match status" value="1"/>
</dbReference>
<dbReference type="AlphaFoldDB" id="A0AAU7NLP1"/>
<proteinExistence type="predicted"/>
<dbReference type="EMBL" id="CP157400">
    <property type="protein sequence ID" value="XBS08484.1"/>
    <property type="molecule type" value="Genomic_DNA"/>
</dbReference>
<dbReference type="PANTHER" id="PTHR33121">
    <property type="entry name" value="CYCLIC DI-GMP PHOSPHODIESTERASE PDEF"/>
    <property type="match status" value="1"/>
</dbReference>